<organism evidence="8 9">
    <name type="scientific">Methanochimaera problematica</name>
    <dbReference type="NCBI Taxonomy" id="2609417"/>
    <lineage>
        <taxon>Archaea</taxon>
        <taxon>Methanobacteriati</taxon>
        <taxon>Methanobacteriota</taxon>
        <taxon>Stenosarchaea group</taxon>
        <taxon>Methanomicrobia</taxon>
        <taxon>Methanomicrobiales</taxon>
        <taxon>Methanomicrobiaceae</taxon>
        <taxon>Methanochimaera</taxon>
    </lineage>
</organism>
<dbReference type="InterPro" id="IPR007197">
    <property type="entry name" value="rSAM"/>
</dbReference>
<accession>A0AA97I1W3</accession>
<keyword evidence="4" id="KW-0479">Metal-binding</keyword>
<keyword evidence="5" id="KW-0408">Iron</keyword>
<evidence type="ECO:0000313" key="9">
    <source>
        <dbReference type="Proteomes" id="UP001301797"/>
    </source>
</evidence>
<dbReference type="SFLD" id="SFLDG01104">
    <property type="entry name" value="Uncharacterised_Radical_SAM_Su"/>
    <property type="match status" value="1"/>
</dbReference>
<feature type="domain" description="Radical SAM core" evidence="7">
    <location>
        <begin position="6"/>
        <end position="156"/>
    </location>
</feature>
<dbReference type="Proteomes" id="UP001301797">
    <property type="component" value="Chromosome"/>
</dbReference>
<dbReference type="NCBIfam" id="TIGR04084">
    <property type="entry name" value="rSAM_AF0577"/>
    <property type="match status" value="1"/>
</dbReference>
<dbReference type="EMBL" id="CP043875">
    <property type="protein sequence ID" value="WOF15600.1"/>
    <property type="molecule type" value="Genomic_DNA"/>
</dbReference>
<evidence type="ECO:0000256" key="3">
    <source>
        <dbReference type="ARBA" id="ARBA00022691"/>
    </source>
</evidence>
<dbReference type="GO" id="GO:0046872">
    <property type="term" value="F:metal ion binding"/>
    <property type="evidence" value="ECO:0007669"/>
    <property type="project" value="UniProtKB-KW"/>
</dbReference>
<dbReference type="Pfam" id="PF04055">
    <property type="entry name" value="Radical_SAM"/>
    <property type="match status" value="1"/>
</dbReference>
<evidence type="ECO:0000313" key="8">
    <source>
        <dbReference type="EMBL" id="WOF15600.1"/>
    </source>
</evidence>
<dbReference type="CDD" id="cd01335">
    <property type="entry name" value="Radical_SAM"/>
    <property type="match status" value="1"/>
</dbReference>
<keyword evidence="2" id="KW-0004">4Fe-4S</keyword>
<protein>
    <submittedName>
        <fullName evidence="8">TIGR04084 family radical SAM/SPASM domain-containing protein</fullName>
    </submittedName>
</protein>
<dbReference type="PROSITE" id="PS01305">
    <property type="entry name" value="MOAA_NIFB_PQQE"/>
    <property type="match status" value="1"/>
</dbReference>
<dbReference type="PANTHER" id="PTHR43273">
    <property type="entry name" value="ANAEROBIC SULFATASE-MATURATING ENZYME HOMOLOG ASLB-RELATED"/>
    <property type="match status" value="1"/>
</dbReference>
<reference evidence="8 9" key="1">
    <citation type="submission" date="2019-09" db="EMBL/GenBank/DDBJ databases">
        <title>The complete genome of Methanoplanus sp. FWC-SCC4.</title>
        <authorList>
            <person name="Chen S.-C."/>
            <person name="Zhou Y.-Z."/>
            <person name="Lai M.-C."/>
        </authorList>
    </citation>
    <scope>NUCLEOTIDE SEQUENCE [LARGE SCALE GENOMIC DNA]</scope>
    <source>
        <strain evidence="8 9">FWC-SCC4</strain>
    </source>
</reference>
<dbReference type="PANTHER" id="PTHR43273:SF2">
    <property type="entry name" value="RADICAL SAM CORE DOMAIN-CONTAINING PROTEIN"/>
    <property type="match status" value="1"/>
</dbReference>
<dbReference type="KEGG" id="mefw:F1737_02320"/>
<keyword evidence="9" id="KW-1185">Reference proteome</keyword>
<proteinExistence type="predicted"/>
<evidence type="ECO:0000256" key="1">
    <source>
        <dbReference type="ARBA" id="ARBA00001966"/>
    </source>
</evidence>
<sequence length="374" mass="42603">MHYFVLLTDDCNLNCSYCRGKIFEVPDFDFQSIDIDETLPCEASFNPGTLYSFLSKDEEAVLTFYGGEPLLRDDLIKEMMDNAPVKDFMIHTNGTLLNLLPSSYINRFRSIFVSIDGNRSLTDMCRGAGTYERIINNLVDISKNGYKGEIIGRMTVTENTDIYESVRFLSSNDDFSFSSIHWQIDGNFWNDYSLRENFSRWVHDTYNPGISMLIRYWVNVMEEEGRVLMWYPFVGTMGDLLSGYKKSPLRCGSGFANYSIMQDGSIAPCPCMAGMKDHYCGHIDTSSPCTAKKECISGECLKCDILDFCGGRCLYSNITRPWPDEGRRAVYETVKNLKNCIESELPRVKGLIEEGVVSPESFEYIKYNGCEIIP</sequence>
<evidence type="ECO:0000256" key="6">
    <source>
        <dbReference type="ARBA" id="ARBA00023014"/>
    </source>
</evidence>
<dbReference type="InterPro" id="IPR023885">
    <property type="entry name" value="4Fe4S-binding_SPASM_dom"/>
</dbReference>
<dbReference type="NCBIfam" id="TIGR04085">
    <property type="entry name" value="rSAM_more_4Fe4S"/>
    <property type="match status" value="1"/>
</dbReference>
<dbReference type="InterPro" id="IPR000385">
    <property type="entry name" value="MoaA_NifB_PqqE_Fe-S-bd_CS"/>
</dbReference>
<dbReference type="GO" id="GO:0016491">
    <property type="term" value="F:oxidoreductase activity"/>
    <property type="evidence" value="ECO:0007669"/>
    <property type="project" value="InterPro"/>
</dbReference>
<gene>
    <name evidence="8" type="ORF">F1737_02320</name>
</gene>
<dbReference type="InterPro" id="IPR013785">
    <property type="entry name" value="Aldolase_TIM"/>
</dbReference>
<dbReference type="InterPro" id="IPR023867">
    <property type="entry name" value="Sulphatase_maturase_rSAM"/>
</dbReference>
<comment type="cofactor">
    <cofactor evidence="1">
        <name>[4Fe-4S] cluster</name>
        <dbReference type="ChEBI" id="CHEBI:49883"/>
    </cofactor>
</comment>
<keyword evidence="3" id="KW-0949">S-adenosyl-L-methionine</keyword>
<evidence type="ECO:0000256" key="5">
    <source>
        <dbReference type="ARBA" id="ARBA00023004"/>
    </source>
</evidence>
<evidence type="ECO:0000256" key="2">
    <source>
        <dbReference type="ARBA" id="ARBA00022485"/>
    </source>
</evidence>
<dbReference type="AlphaFoldDB" id="A0AA97I1W3"/>
<dbReference type="InterPro" id="IPR058240">
    <property type="entry name" value="rSAM_sf"/>
</dbReference>
<evidence type="ECO:0000256" key="4">
    <source>
        <dbReference type="ARBA" id="ARBA00022723"/>
    </source>
</evidence>
<dbReference type="InterPro" id="IPR023819">
    <property type="entry name" value="Pep-mod_rSAM_AF0577"/>
</dbReference>
<keyword evidence="6" id="KW-0411">Iron-sulfur</keyword>
<name>A0AA97I1W3_9EURY</name>
<evidence type="ECO:0000259" key="7">
    <source>
        <dbReference type="Pfam" id="PF04055"/>
    </source>
</evidence>
<dbReference type="GO" id="GO:0051539">
    <property type="term" value="F:4 iron, 4 sulfur cluster binding"/>
    <property type="evidence" value="ECO:0007669"/>
    <property type="project" value="UniProtKB-KW"/>
</dbReference>
<dbReference type="SFLD" id="SFLDS00029">
    <property type="entry name" value="Radical_SAM"/>
    <property type="match status" value="1"/>
</dbReference>
<dbReference type="Gene3D" id="3.20.20.70">
    <property type="entry name" value="Aldolase class I"/>
    <property type="match status" value="1"/>
</dbReference>
<dbReference type="SFLD" id="SFLDG01067">
    <property type="entry name" value="SPASM/twitch_domain_containing"/>
    <property type="match status" value="1"/>
</dbReference>
<dbReference type="SUPFAM" id="SSF102114">
    <property type="entry name" value="Radical SAM enzymes"/>
    <property type="match status" value="1"/>
</dbReference>